<protein>
    <recommendedName>
        <fullName evidence="2">DUF4020 domain-containing protein</fullName>
    </recommendedName>
</protein>
<dbReference type="EMBL" id="VSSQ01004417">
    <property type="protein sequence ID" value="MPM25113.1"/>
    <property type="molecule type" value="Genomic_DNA"/>
</dbReference>
<dbReference type="AlphaFoldDB" id="A0A644YF02"/>
<comment type="caution">
    <text evidence="1">The sequence shown here is derived from an EMBL/GenBank/DDBJ whole genome shotgun (WGS) entry which is preliminary data.</text>
</comment>
<sequence length="1030" mass="118481">MADALAATRSFGENPPEMFAFCGYETTKRNNVVDNWKLKGVTPIPYDQKDGHRLLRETLNSWASVYSEGWQGKAAIVQAMLGTKPSPSTIEDDTVKKMIWALSDPSGKPAKIFAMSKIVPDLAWLHAFQNEKYAPQDLGLFGIKHTYSRKFEENYTFLKRPYSDLEYPPTISLVSKEINLKDNQKVMRWIGCWLARHLNNPKLIVWVSECGGILHTDFKDIILQQLNRISKPTEVEKLSEFDKIMKESSDGTPDEAMMTLWELALSGKMIVHSEGIPLLRSAEFIKTHGVNSSLKGLLVRALSPIVVLHDHTKYGYEQEDWSERRSIGEIVDAQVIIESHIFDLVREIETEPKWKACLADLLIDFTLLLKDAMDLQRVLGKITVDEDYTYIIIRSINDINDRALRNSWIILVELVRDAWIESHRQNTHLGNSIINVWWTYSYPIFKRLALFALAQKNRLEIGQVLQFLTEDSSKWLWSMETQYEVLQLLKRISTNCTHDETQQVAQLIISEPTNNDEIEGDDAQIRKEKDYAIMLRLGVMRQASLYGLDETAEARFKEIIARAGLPENVAPEDEFPFRESCVIDSGFIQKDLPPEFDDLYIAIRDNQDRKDWESDNWKALCKEHLDLIVEILLKLNTDGFDSIPWWNSAFSNWTDESSIIRSWEKLATDVISFSNVMFTACSYGLSRWLEAKAKTDVVEDSLFVSFIDRTILCASTDSRFGDDYVQAAINHPVGICTSALLVYYFNRKPSDNDLLPIGIKKQLSKLCIESEAKYINGKVILASNVVALFRVDPAWTREYLIPLFNWDSTKDTASGAWQGFLWNPRIYLPLFEEMKVYFLQTGEHRDKLKLGNSNYARLLGYSGIHKPDYFTYTEIANAISKLDIEELIQVADYVKEVIESAGEKLSEIWDQKILHFFHNCWPKEQSLVDQTLSQTFALICIKSGEIIERVFKELQFSISSLEYPAYVLMELEKTELCEKFPRTILSLIAKLFGPDSKRITDKLPLCLDRLVTSDPSLYLEYEFKRLSEKA</sequence>
<evidence type="ECO:0000313" key="1">
    <source>
        <dbReference type="EMBL" id="MPM25113.1"/>
    </source>
</evidence>
<accession>A0A644YF02</accession>
<name>A0A644YF02_9ZZZZ</name>
<organism evidence="1">
    <name type="scientific">bioreactor metagenome</name>
    <dbReference type="NCBI Taxonomy" id="1076179"/>
    <lineage>
        <taxon>unclassified sequences</taxon>
        <taxon>metagenomes</taxon>
        <taxon>ecological metagenomes</taxon>
    </lineage>
</organism>
<evidence type="ECO:0008006" key="2">
    <source>
        <dbReference type="Google" id="ProtNLM"/>
    </source>
</evidence>
<reference evidence="1" key="1">
    <citation type="submission" date="2019-08" db="EMBL/GenBank/DDBJ databases">
        <authorList>
            <person name="Kucharzyk K."/>
            <person name="Murdoch R.W."/>
            <person name="Higgins S."/>
            <person name="Loffler F."/>
        </authorList>
    </citation>
    <scope>NUCLEOTIDE SEQUENCE</scope>
</reference>
<gene>
    <name evidence="1" type="ORF">SDC9_71603</name>
</gene>
<proteinExistence type="predicted"/>